<evidence type="ECO:0000313" key="2">
    <source>
        <dbReference type="Proteomes" id="UP000020077"/>
    </source>
</evidence>
<sequence length="86" mass="9174">MAYPKTTPNESSLPVSLVEFDHLPDSALISVETLAGLQGCSANTIWRRAKAGALPPPIRVSSAQTRWRVGDVRAAMAKLLASEDLA</sequence>
<accession>A0A080LYH6</accession>
<proteinExistence type="predicted"/>
<dbReference type="EMBL" id="JDVG02000142">
    <property type="protein sequence ID" value="KFB73898.1"/>
    <property type="molecule type" value="Genomic_DNA"/>
</dbReference>
<dbReference type="Proteomes" id="UP000020077">
    <property type="component" value="Unassembled WGS sequence"/>
</dbReference>
<protein>
    <submittedName>
        <fullName evidence="1">Putative transcriptional regulator</fullName>
    </submittedName>
</protein>
<comment type="caution">
    <text evidence="1">The sequence shown here is derived from an EMBL/GenBank/DDBJ whole genome shotgun (WGS) entry which is preliminary data.</text>
</comment>
<organism evidence="1 2">
    <name type="scientific">Candidatus Accumulibacter phosphatis</name>
    <dbReference type="NCBI Taxonomy" id="327160"/>
    <lineage>
        <taxon>Bacteria</taxon>
        <taxon>Pseudomonadati</taxon>
        <taxon>Pseudomonadota</taxon>
        <taxon>Betaproteobacteria</taxon>
        <taxon>Candidatus Accumulibacter</taxon>
    </lineage>
</organism>
<dbReference type="AlphaFoldDB" id="A0A080LYH6"/>
<gene>
    <name evidence="1" type="ORF">AW09_000823</name>
</gene>
<dbReference type="Gene3D" id="1.10.238.160">
    <property type="match status" value="1"/>
</dbReference>
<reference evidence="1 2" key="1">
    <citation type="submission" date="2014-02" db="EMBL/GenBank/DDBJ databases">
        <title>Expanding our view of genomic diversity in Candidatus Accumulibacter clades.</title>
        <authorList>
            <person name="Skennerton C.T."/>
            <person name="Barr J.J."/>
            <person name="Slater F.R."/>
            <person name="Bond P.L."/>
            <person name="Tyson G.W."/>
        </authorList>
    </citation>
    <scope>NUCLEOTIDE SEQUENCE [LARGE SCALE GENOMIC DNA]</scope>
    <source>
        <strain evidence="2">BA-91</strain>
    </source>
</reference>
<name>A0A080LYH6_9PROT</name>
<evidence type="ECO:0000313" key="1">
    <source>
        <dbReference type="EMBL" id="KFB73898.1"/>
    </source>
</evidence>